<comment type="caution">
    <text evidence="1">The sequence shown here is derived from an EMBL/GenBank/DDBJ whole genome shotgun (WGS) entry which is preliminary data.</text>
</comment>
<gene>
    <name evidence="1" type="ORF">LCGC14_1142400</name>
</gene>
<dbReference type="GO" id="GO:0003824">
    <property type="term" value="F:catalytic activity"/>
    <property type="evidence" value="ECO:0007669"/>
    <property type="project" value="InterPro"/>
</dbReference>
<evidence type="ECO:0000313" key="1">
    <source>
        <dbReference type="EMBL" id="KKM99977.1"/>
    </source>
</evidence>
<organism evidence="1">
    <name type="scientific">marine sediment metagenome</name>
    <dbReference type="NCBI Taxonomy" id="412755"/>
    <lineage>
        <taxon>unclassified sequences</taxon>
        <taxon>metagenomes</taxon>
        <taxon>ecological metagenomes</taxon>
    </lineage>
</organism>
<dbReference type="AlphaFoldDB" id="A0A0F9Q3M3"/>
<feature type="non-terminal residue" evidence="1">
    <location>
        <position position="146"/>
    </location>
</feature>
<reference evidence="1" key="1">
    <citation type="journal article" date="2015" name="Nature">
        <title>Complex archaea that bridge the gap between prokaryotes and eukaryotes.</title>
        <authorList>
            <person name="Spang A."/>
            <person name="Saw J.H."/>
            <person name="Jorgensen S.L."/>
            <person name="Zaremba-Niedzwiedzka K."/>
            <person name="Martijn J."/>
            <person name="Lind A.E."/>
            <person name="van Eijk R."/>
            <person name="Schleper C."/>
            <person name="Guy L."/>
            <person name="Ettema T.J."/>
        </authorList>
    </citation>
    <scope>NUCLEOTIDE SEQUENCE</scope>
</reference>
<accession>A0A0F9Q3M3</accession>
<proteinExistence type="predicted"/>
<dbReference type="Pfam" id="PF01063">
    <property type="entry name" value="Aminotran_4"/>
    <property type="match status" value="1"/>
</dbReference>
<name>A0A0F9Q3M3_9ZZZZ</name>
<dbReference type="InterPro" id="IPR043131">
    <property type="entry name" value="BCAT-like_N"/>
</dbReference>
<dbReference type="InterPro" id="IPR036038">
    <property type="entry name" value="Aminotransferase-like"/>
</dbReference>
<dbReference type="SUPFAM" id="SSF56752">
    <property type="entry name" value="D-aminoacid aminotransferase-like PLP-dependent enzymes"/>
    <property type="match status" value="1"/>
</dbReference>
<dbReference type="InterPro" id="IPR001544">
    <property type="entry name" value="Aminotrans_IV"/>
</dbReference>
<dbReference type="EMBL" id="LAZR01005435">
    <property type="protein sequence ID" value="KKM99977.1"/>
    <property type="molecule type" value="Genomic_DNA"/>
</dbReference>
<protein>
    <recommendedName>
        <fullName evidence="2">Branched-chain-amino-acid aminotransferase</fullName>
    </recommendedName>
</protein>
<dbReference type="Gene3D" id="3.30.470.10">
    <property type="match status" value="1"/>
</dbReference>
<evidence type="ECO:0008006" key="2">
    <source>
        <dbReference type="Google" id="ProtNLM"/>
    </source>
</evidence>
<sequence>MATGTNIRTYHDGRWHDGDIPIMHAADHGAWLGSTVFDGARYFDGMAPDLLAHCQRVNRSARALMMTPTVDPDDMMRIALDGLSAFPRDAAVYIRPMYWATQGGASAIVPLDEEIGFALCLEQIPMAAPDASTTLTTTRFRRPVME</sequence>